<feature type="transmembrane region" description="Helical" evidence="1">
    <location>
        <begin position="123"/>
        <end position="145"/>
    </location>
</feature>
<dbReference type="Pfam" id="PF14102">
    <property type="entry name" value="Caps_synth_CapC"/>
    <property type="match status" value="1"/>
</dbReference>
<organism evidence="2 3">
    <name type="scientific">Leptospira gomenensis</name>
    <dbReference type="NCBI Taxonomy" id="2484974"/>
    <lineage>
        <taxon>Bacteria</taxon>
        <taxon>Pseudomonadati</taxon>
        <taxon>Spirochaetota</taxon>
        <taxon>Spirochaetia</taxon>
        <taxon>Leptospirales</taxon>
        <taxon>Leptospiraceae</taxon>
        <taxon>Leptospira</taxon>
    </lineage>
</organism>
<keyword evidence="3" id="KW-1185">Reference proteome</keyword>
<feature type="transmembrane region" description="Helical" evidence="1">
    <location>
        <begin position="74"/>
        <end position="92"/>
    </location>
</feature>
<dbReference type="GO" id="GO:0045227">
    <property type="term" value="P:capsule polysaccharide biosynthetic process"/>
    <property type="evidence" value="ECO:0007669"/>
    <property type="project" value="InterPro"/>
</dbReference>
<dbReference type="NCBIfam" id="TIGR04011">
    <property type="entry name" value="poly_gGlu_PgsC"/>
    <property type="match status" value="1"/>
</dbReference>
<comment type="caution">
    <text evidence="2">The sequence shown here is derived from an EMBL/GenBank/DDBJ whole genome shotgun (WGS) entry which is preliminary data.</text>
</comment>
<gene>
    <name evidence="2" type="primary">pgsC</name>
    <name evidence="2" type="ORF">EHQ17_02940</name>
</gene>
<reference evidence="2" key="1">
    <citation type="journal article" date="2019" name="PLoS Negl. Trop. Dis.">
        <title>Revisiting the worldwide diversity of Leptospira species in the environment.</title>
        <authorList>
            <person name="Vincent A.T."/>
            <person name="Schiettekatte O."/>
            <person name="Bourhy P."/>
            <person name="Veyrier F.J."/>
            <person name="Picardeau M."/>
        </authorList>
    </citation>
    <scope>NUCLEOTIDE SEQUENCE [LARGE SCALE GENOMIC DNA]</scope>
    <source>
        <strain evidence="2">201800299</strain>
    </source>
</reference>
<dbReference type="OrthoDB" id="48792at2"/>
<proteinExistence type="predicted"/>
<accession>A0A5F1YEM6</accession>
<evidence type="ECO:0000313" key="3">
    <source>
        <dbReference type="Proteomes" id="UP000298277"/>
    </source>
</evidence>
<dbReference type="GO" id="GO:0016020">
    <property type="term" value="C:membrane"/>
    <property type="evidence" value="ECO:0007669"/>
    <property type="project" value="InterPro"/>
</dbReference>
<feature type="transmembrane region" description="Helical" evidence="1">
    <location>
        <begin position="43"/>
        <end position="62"/>
    </location>
</feature>
<keyword evidence="1" id="KW-1133">Transmembrane helix</keyword>
<dbReference type="InterPro" id="IPR008338">
    <property type="entry name" value="Capsule_biosynth_CapC"/>
</dbReference>
<name>A0A5F1YEM6_9LEPT</name>
<sequence length="149" mass="16170">MEILTLSIGLGILIGFVFEEKTGIHAGGWIVPGYFALELSDPWFLLIVTLSSFSTYGIYKIAEPHFLSFGNRKIAFVLIVSILISYLLSEVLNQHNAGKRVGTSGFGHLVPGLIALSMEKQGILRTVSGVTVCVCILRMVLILLLGGTF</sequence>
<dbReference type="PRINTS" id="PR01759">
    <property type="entry name" value="CAPSULEPROTC"/>
</dbReference>
<keyword evidence="1" id="KW-0472">Membrane</keyword>
<evidence type="ECO:0000256" key="1">
    <source>
        <dbReference type="SAM" id="Phobius"/>
    </source>
</evidence>
<dbReference type="EMBL" id="RQFA01000014">
    <property type="protein sequence ID" value="TGK37522.1"/>
    <property type="molecule type" value="Genomic_DNA"/>
</dbReference>
<keyword evidence="1" id="KW-0812">Transmembrane</keyword>
<dbReference type="RefSeq" id="WP_135595462.1">
    <property type="nucleotide sequence ID" value="NZ_RQEZ01000075.1"/>
</dbReference>
<protein>
    <submittedName>
        <fullName evidence="2">Poly-gamma-glutamate biosynthesis protein PgsC</fullName>
    </submittedName>
</protein>
<evidence type="ECO:0000313" key="2">
    <source>
        <dbReference type="EMBL" id="TGK37522.1"/>
    </source>
</evidence>
<dbReference type="Proteomes" id="UP000298277">
    <property type="component" value="Unassembled WGS sequence"/>
</dbReference>
<dbReference type="AlphaFoldDB" id="A0A5F1YEM6"/>